<accession>A0A3G2RB00</accession>
<dbReference type="AlphaFoldDB" id="A0A3G2RB00"/>
<proteinExistence type="predicted"/>
<protein>
    <recommendedName>
        <fullName evidence="4">Sporulation protein</fullName>
    </recommendedName>
</protein>
<feature type="transmembrane region" description="Helical" evidence="1">
    <location>
        <begin position="48"/>
        <end position="67"/>
    </location>
</feature>
<evidence type="ECO:0000313" key="2">
    <source>
        <dbReference type="EMBL" id="AYO32188.1"/>
    </source>
</evidence>
<feature type="transmembrane region" description="Helical" evidence="1">
    <location>
        <begin position="12"/>
        <end position="36"/>
    </location>
</feature>
<dbReference type="InterPro" id="IPR025689">
    <property type="entry name" value="Spore_YtrH"/>
</dbReference>
<gene>
    <name evidence="2" type="ORF">D2962_04025</name>
</gene>
<organism evidence="2 3">
    <name type="scientific">Biomaibacter acetigenes</name>
    <dbReference type="NCBI Taxonomy" id="2316383"/>
    <lineage>
        <taxon>Bacteria</taxon>
        <taxon>Bacillati</taxon>
        <taxon>Bacillota</taxon>
        <taxon>Clostridia</taxon>
        <taxon>Thermosediminibacterales</taxon>
        <taxon>Tepidanaerobacteraceae</taxon>
        <taxon>Biomaibacter</taxon>
    </lineage>
</organism>
<keyword evidence="1" id="KW-0812">Transmembrane</keyword>
<dbReference type="Proteomes" id="UP000280960">
    <property type="component" value="Chromosome"/>
</dbReference>
<evidence type="ECO:0008006" key="4">
    <source>
        <dbReference type="Google" id="ProtNLM"/>
    </source>
</evidence>
<keyword evidence="3" id="KW-1185">Reference proteome</keyword>
<name>A0A3G2RB00_9FIRM</name>
<reference evidence="2 3" key="1">
    <citation type="submission" date="2018-10" db="EMBL/GenBank/DDBJ databases">
        <authorList>
            <person name="Zhang X."/>
        </authorList>
    </citation>
    <scope>NUCLEOTIDE SEQUENCE [LARGE SCALE GENOMIC DNA]</scope>
    <source>
        <strain evidence="2 3">SK-G1</strain>
    </source>
</reference>
<keyword evidence="1" id="KW-0472">Membrane</keyword>
<sequence length="109" mass="11772">MTRVFREFLLPFCTALGVVLGGAIIGSISSLITFGSPLETMHTLAKEIRIWALVVAIGGTFSTIRIIESGIFGGQVIALFRQLVVIGGAFCGSYLGYWIIMTLMEAKEL</sequence>
<dbReference type="EMBL" id="CP033169">
    <property type="protein sequence ID" value="AYO32188.1"/>
    <property type="molecule type" value="Genomic_DNA"/>
</dbReference>
<dbReference type="Pfam" id="PF14034">
    <property type="entry name" value="Spore_YtrH"/>
    <property type="match status" value="1"/>
</dbReference>
<keyword evidence="1" id="KW-1133">Transmembrane helix</keyword>
<evidence type="ECO:0000256" key="1">
    <source>
        <dbReference type="SAM" id="Phobius"/>
    </source>
</evidence>
<evidence type="ECO:0000313" key="3">
    <source>
        <dbReference type="Proteomes" id="UP000280960"/>
    </source>
</evidence>
<feature type="transmembrane region" description="Helical" evidence="1">
    <location>
        <begin position="79"/>
        <end position="100"/>
    </location>
</feature>
<dbReference type="KEGG" id="bacg:D2962_04025"/>